<comment type="cofactor">
    <cofactor evidence="8">
        <name>Mn(2+)</name>
        <dbReference type="ChEBI" id="CHEBI:29035"/>
    </cofactor>
    <cofactor evidence="8">
        <name>Fe(2+)</name>
        <dbReference type="ChEBI" id="CHEBI:29033"/>
    </cofactor>
    <text evidence="8">Binds 1 Mn(2+) or Fe(2+) ion per subunit.</text>
</comment>
<dbReference type="PANTHER" id="PTHR33202:SF6">
    <property type="entry name" value="ZINC UPTAKE REGULATION PROTEIN"/>
    <property type="match status" value="1"/>
</dbReference>
<keyword evidence="5 9" id="KW-0238">DNA-binding</keyword>
<evidence type="ECO:0000256" key="10">
    <source>
        <dbReference type="SAM" id="MobiDB-lite"/>
    </source>
</evidence>
<keyword evidence="3 7" id="KW-0862">Zinc</keyword>
<evidence type="ECO:0000256" key="1">
    <source>
        <dbReference type="ARBA" id="ARBA00007957"/>
    </source>
</evidence>
<evidence type="ECO:0000256" key="4">
    <source>
        <dbReference type="ARBA" id="ARBA00023015"/>
    </source>
</evidence>
<dbReference type="Gene3D" id="3.30.1490.190">
    <property type="match status" value="1"/>
</dbReference>
<dbReference type="Pfam" id="PF01475">
    <property type="entry name" value="FUR"/>
    <property type="match status" value="1"/>
</dbReference>
<name>A0A5B8L0R7_9HYPH</name>
<accession>A0A5B8L0R7</accession>
<keyword evidence="7 9" id="KW-0479">Metal-binding</keyword>
<dbReference type="InterPro" id="IPR002481">
    <property type="entry name" value="FUR"/>
</dbReference>
<dbReference type="AlphaFoldDB" id="A0A5B8L0R7"/>
<dbReference type="SUPFAM" id="SSF46785">
    <property type="entry name" value="Winged helix' DNA-binding domain"/>
    <property type="match status" value="1"/>
</dbReference>
<sequence>MNAVEDEAAAGPGRGRHGRNQRLVLDALRQTDKPVGAYDLLRQLRGEGFCSPVQVYRALDQLIAEGIVHKIESVSAYALCTHTDCRRRGHAVFAVCARCGQATETHDSSLARLLAEIARKQGFRIEGATVELSGLCETCSDA</sequence>
<evidence type="ECO:0000256" key="7">
    <source>
        <dbReference type="PIRSR" id="PIRSR602481-1"/>
    </source>
</evidence>
<keyword evidence="6 9" id="KW-0804">Transcription</keyword>
<comment type="subcellular location">
    <subcellularLocation>
        <location evidence="9">Cytoplasm</location>
    </subcellularLocation>
</comment>
<dbReference type="GO" id="GO:1900376">
    <property type="term" value="P:regulation of secondary metabolite biosynthetic process"/>
    <property type="evidence" value="ECO:0007669"/>
    <property type="project" value="TreeGrafter"/>
</dbReference>
<feature type="binding site" evidence="7">
    <location>
        <position position="139"/>
    </location>
    <ligand>
        <name>Zn(2+)</name>
        <dbReference type="ChEBI" id="CHEBI:29105"/>
    </ligand>
</feature>
<dbReference type="InterPro" id="IPR036388">
    <property type="entry name" value="WH-like_DNA-bd_sf"/>
</dbReference>
<feature type="region of interest" description="Disordered" evidence="10">
    <location>
        <begin position="1"/>
        <end position="20"/>
    </location>
</feature>
<evidence type="ECO:0000313" key="12">
    <source>
        <dbReference type="Proteomes" id="UP000321389"/>
    </source>
</evidence>
<dbReference type="CDD" id="cd07153">
    <property type="entry name" value="Fur_like"/>
    <property type="match status" value="1"/>
</dbReference>
<evidence type="ECO:0000256" key="8">
    <source>
        <dbReference type="PIRSR" id="PIRSR602481-2"/>
    </source>
</evidence>
<comment type="subunit">
    <text evidence="9">Homodimer.</text>
</comment>
<reference evidence="11" key="1">
    <citation type="submission" date="2020-04" db="EMBL/GenBank/DDBJ databases">
        <title>Nitratireductor sp. nov. isolated from mangrove soil.</title>
        <authorList>
            <person name="Ye Y."/>
        </authorList>
    </citation>
    <scope>NUCLEOTIDE SEQUENCE</scope>
    <source>
        <strain evidence="11">SY7</strain>
    </source>
</reference>
<dbReference type="Gene3D" id="1.10.10.10">
    <property type="entry name" value="Winged helix-like DNA-binding domain superfamily/Winged helix DNA-binding domain"/>
    <property type="match status" value="1"/>
</dbReference>
<dbReference type="GO" id="GO:0000976">
    <property type="term" value="F:transcription cis-regulatory region binding"/>
    <property type="evidence" value="ECO:0007669"/>
    <property type="project" value="TreeGrafter"/>
</dbReference>
<keyword evidence="2 9" id="KW-0678">Repressor</keyword>
<keyword evidence="4 9" id="KW-0805">Transcription regulation</keyword>
<feature type="binding site" evidence="8">
    <location>
        <position position="90"/>
    </location>
    <ligand>
        <name>Fe cation</name>
        <dbReference type="ChEBI" id="CHEBI:24875"/>
    </ligand>
</feature>
<organism evidence="11 12">
    <name type="scientific">Nitratireductor mangrovi</name>
    <dbReference type="NCBI Taxonomy" id="2599600"/>
    <lineage>
        <taxon>Bacteria</taxon>
        <taxon>Pseudomonadati</taxon>
        <taxon>Pseudomonadota</taxon>
        <taxon>Alphaproteobacteria</taxon>
        <taxon>Hyphomicrobiales</taxon>
        <taxon>Phyllobacteriaceae</taxon>
        <taxon>Nitratireductor</taxon>
    </lineage>
</organism>
<evidence type="ECO:0000256" key="3">
    <source>
        <dbReference type="ARBA" id="ARBA00022833"/>
    </source>
</evidence>
<dbReference type="KEGG" id="niy:FQ775_15100"/>
<feature type="binding site" evidence="7">
    <location>
        <position position="136"/>
    </location>
    <ligand>
        <name>Zn(2+)</name>
        <dbReference type="ChEBI" id="CHEBI:29105"/>
    </ligand>
</feature>
<dbReference type="PANTHER" id="PTHR33202">
    <property type="entry name" value="ZINC UPTAKE REGULATION PROTEIN"/>
    <property type="match status" value="1"/>
</dbReference>
<protein>
    <recommendedName>
        <fullName evidence="9">Ferric uptake regulation protein</fullName>
    </recommendedName>
</protein>
<keyword evidence="9" id="KW-0963">Cytoplasm</keyword>
<dbReference type="InterPro" id="IPR043135">
    <property type="entry name" value="Fur_C"/>
</dbReference>
<dbReference type="RefSeq" id="WP_146300238.1">
    <property type="nucleotide sequence ID" value="NZ_CP042301.2"/>
</dbReference>
<dbReference type="InterPro" id="IPR036390">
    <property type="entry name" value="WH_DNA-bd_sf"/>
</dbReference>
<dbReference type="EMBL" id="CP042301">
    <property type="protein sequence ID" value="QDZ01597.1"/>
    <property type="molecule type" value="Genomic_DNA"/>
</dbReference>
<proteinExistence type="inferred from homology"/>
<keyword evidence="8 9" id="KW-0408">Iron</keyword>
<evidence type="ECO:0000256" key="5">
    <source>
        <dbReference type="ARBA" id="ARBA00023125"/>
    </source>
</evidence>
<evidence type="ECO:0000256" key="6">
    <source>
        <dbReference type="ARBA" id="ARBA00023163"/>
    </source>
</evidence>
<dbReference type="OrthoDB" id="9801127at2"/>
<comment type="similarity">
    <text evidence="1 9">Belongs to the Fur family.</text>
</comment>
<feature type="binding site" evidence="7">
    <location>
        <position position="96"/>
    </location>
    <ligand>
        <name>Zn(2+)</name>
        <dbReference type="ChEBI" id="CHEBI:29105"/>
    </ligand>
</feature>
<dbReference type="GO" id="GO:0005829">
    <property type="term" value="C:cytosol"/>
    <property type="evidence" value="ECO:0007669"/>
    <property type="project" value="TreeGrafter"/>
</dbReference>
<comment type="cofactor">
    <cofactor evidence="7">
        <name>Zn(2+)</name>
        <dbReference type="ChEBI" id="CHEBI:29105"/>
    </cofactor>
    <text evidence="7">Binds 1 zinc ion per subunit.</text>
</comment>
<dbReference type="Proteomes" id="UP000321389">
    <property type="component" value="Chromosome"/>
</dbReference>
<evidence type="ECO:0000313" key="11">
    <source>
        <dbReference type="EMBL" id="QDZ01597.1"/>
    </source>
</evidence>
<keyword evidence="12" id="KW-1185">Reference proteome</keyword>
<gene>
    <name evidence="9" type="primary">fur</name>
    <name evidence="11" type="ORF">FQ775_15100</name>
</gene>
<evidence type="ECO:0000256" key="2">
    <source>
        <dbReference type="ARBA" id="ARBA00022491"/>
    </source>
</evidence>
<dbReference type="GO" id="GO:0008270">
    <property type="term" value="F:zinc ion binding"/>
    <property type="evidence" value="ECO:0007669"/>
    <property type="project" value="TreeGrafter"/>
</dbReference>
<feature type="binding site" evidence="7">
    <location>
        <position position="99"/>
    </location>
    <ligand>
        <name>Zn(2+)</name>
        <dbReference type="ChEBI" id="CHEBI:29105"/>
    </ligand>
</feature>
<dbReference type="GO" id="GO:0045892">
    <property type="term" value="P:negative regulation of DNA-templated transcription"/>
    <property type="evidence" value="ECO:0007669"/>
    <property type="project" value="TreeGrafter"/>
</dbReference>
<evidence type="ECO:0000256" key="9">
    <source>
        <dbReference type="RuleBase" id="RU364037"/>
    </source>
</evidence>
<dbReference type="GO" id="GO:0003700">
    <property type="term" value="F:DNA-binding transcription factor activity"/>
    <property type="evidence" value="ECO:0007669"/>
    <property type="project" value="UniProtKB-UniRule"/>
</dbReference>